<name>A0A0C2XEQ2_HEBCY</name>
<dbReference type="OrthoDB" id="2690880at2759"/>
<feature type="compositionally biased region" description="Low complexity" evidence="1">
    <location>
        <begin position="475"/>
        <end position="484"/>
    </location>
</feature>
<evidence type="ECO:0000313" key="2">
    <source>
        <dbReference type="EMBL" id="KIM36423.1"/>
    </source>
</evidence>
<feature type="region of interest" description="Disordered" evidence="1">
    <location>
        <begin position="1"/>
        <end position="145"/>
    </location>
</feature>
<dbReference type="Proteomes" id="UP000053424">
    <property type="component" value="Unassembled WGS sequence"/>
</dbReference>
<feature type="compositionally biased region" description="Low complexity" evidence="1">
    <location>
        <begin position="576"/>
        <end position="591"/>
    </location>
</feature>
<feature type="compositionally biased region" description="Polar residues" evidence="1">
    <location>
        <begin position="348"/>
        <end position="367"/>
    </location>
</feature>
<feature type="non-terminal residue" evidence="2">
    <location>
        <position position="1"/>
    </location>
</feature>
<dbReference type="HOGENOM" id="CLU_287805_0_0_1"/>
<feature type="compositionally biased region" description="Low complexity" evidence="1">
    <location>
        <begin position="48"/>
        <end position="63"/>
    </location>
</feature>
<feature type="compositionally biased region" description="Basic and acidic residues" evidence="1">
    <location>
        <begin position="1"/>
        <end position="22"/>
    </location>
</feature>
<feature type="region of interest" description="Disordered" evidence="1">
    <location>
        <begin position="223"/>
        <end position="677"/>
    </location>
</feature>
<reference evidence="2 3" key="1">
    <citation type="submission" date="2014-04" db="EMBL/GenBank/DDBJ databases">
        <authorList>
            <consortium name="DOE Joint Genome Institute"/>
            <person name="Kuo A."/>
            <person name="Gay G."/>
            <person name="Dore J."/>
            <person name="Kohler A."/>
            <person name="Nagy L.G."/>
            <person name="Floudas D."/>
            <person name="Copeland A."/>
            <person name="Barry K.W."/>
            <person name="Cichocki N."/>
            <person name="Veneault-Fourrey C."/>
            <person name="LaButti K."/>
            <person name="Lindquist E.A."/>
            <person name="Lipzen A."/>
            <person name="Lundell T."/>
            <person name="Morin E."/>
            <person name="Murat C."/>
            <person name="Sun H."/>
            <person name="Tunlid A."/>
            <person name="Henrissat B."/>
            <person name="Grigoriev I.V."/>
            <person name="Hibbett D.S."/>
            <person name="Martin F."/>
            <person name="Nordberg H.P."/>
            <person name="Cantor M.N."/>
            <person name="Hua S.X."/>
        </authorList>
    </citation>
    <scope>NUCLEOTIDE SEQUENCE [LARGE SCALE GENOMIC DNA]</scope>
    <source>
        <strain evidence="3">h7</strain>
    </source>
</reference>
<feature type="compositionally biased region" description="Pro residues" evidence="1">
    <location>
        <begin position="98"/>
        <end position="120"/>
    </location>
</feature>
<feature type="compositionally biased region" description="Acidic residues" evidence="1">
    <location>
        <begin position="324"/>
        <end position="335"/>
    </location>
</feature>
<feature type="compositionally biased region" description="Basic and acidic residues" evidence="1">
    <location>
        <begin position="463"/>
        <end position="474"/>
    </location>
</feature>
<gene>
    <name evidence="2" type="ORF">M413DRAFT_449138</name>
</gene>
<proteinExistence type="predicted"/>
<protein>
    <submittedName>
        <fullName evidence="2">Uncharacterized protein</fullName>
    </submittedName>
</protein>
<dbReference type="EMBL" id="KN831805">
    <property type="protein sequence ID" value="KIM36423.1"/>
    <property type="molecule type" value="Genomic_DNA"/>
</dbReference>
<feature type="compositionally biased region" description="Basic and acidic residues" evidence="1">
    <location>
        <begin position="278"/>
        <end position="313"/>
    </location>
</feature>
<organism evidence="2 3">
    <name type="scientific">Hebeloma cylindrosporum</name>
    <dbReference type="NCBI Taxonomy" id="76867"/>
    <lineage>
        <taxon>Eukaryota</taxon>
        <taxon>Fungi</taxon>
        <taxon>Dikarya</taxon>
        <taxon>Basidiomycota</taxon>
        <taxon>Agaricomycotina</taxon>
        <taxon>Agaricomycetes</taxon>
        <taxon>Agaricomycetidae</taxon>
        <taxon>Agaricales</taxon>
        <taxon>Agaricineae</taxon>
        <taxon>Hymenogastraceae</taxon>
        <taxon>Hebeloma</taxon>
    </lineage>
</organism>
<accession>A0A0C2XEQ2</accession>
<evidence type="ECO:0000256" key="1">
    <source>
        <dbReference type="SAM" id="MobiDB-lite"/>
    </source>
</evidence>
<feature type="compositionally biased region" description="Low complexity" evidence="1">
    <location>
        <begin position="621"/>
        <end position="637"/>
    </location>
</feature>
<feature type="compositionally biased region" description="Polar residues" evidence="1">
    <location>
        <begin position="531"/>
        <end position="566"/>
    </location>
</feature>
<feature type="compositionally biased region" description="Low complexity" evidence="1">
    <location>
        <begin position="132"/>
        <end position="143"/>
    </location>
</feature>
<reference evidence="3" key="2">
    <citation type="submission" date="2015-01" db="EMBL/GenBank/DDBJ databases">
        <title>Evolutionary Origins and Diversification of the Mycorrhizal Mutualists.</title>
        <authorList>
            <consortium name="DOE Joint Genome Institute"/>
            <consortium name="Mycorrhizal Genomics Consortium"/>
            <person name="Kohler A."/>
            <person name="Kuo A."/>
            <person name="Nagy L.G."/>
            <person name="Floudas D."/>
            <person name="Copeland A."/>
            <person name="Barry K.W."/>
            <person name="Cichocki N."/>
            <person name="Veneault-Fourrey C."/>
            <person name="LaButti K."/>
            <person name="Lindquist E.A."/>
            <person name="Lipzen A."/>
            <person name="Lundell T."/>
            <person name="Morin E."/>
            <person name="Murat C."/>
            <person name="Riley R."/>
            <person name="Ohm R."/>
            <person name="Sun H."/>
            <person name="Tunlid A."/>
            <person name="Henrissat B."/>
            <person name="Grigoriev I.V."/>
            <person name="Hibbett D.S."/>
            <person name="Martin F."/>
        </authorList>
    </citation>
    <scope>NUCLEOTIDE SEQUENCE [LARGE SCALE GENOMIC DNA]</scope>
    <source>
        <strain evidence="3">h7</strain>
    </source>
</reference>
<evidence type="ECO:0000313" key="3">
    <source>
        <dbReference type="Proteomes" id="UP000053424"/>
    </source>
</evidence>
<feature type="compositionally biased region" description="Basic and acidic residues" evidence="1">
    <location>
        <begin position="368"/>
        <end position="403"/>
    </location>
</feature>
<sequence length="1070" mass="118397">MSGRDHAYSDPRWAHSGRDPRSEGQTSQPRPSRDDDRRPIGYNPSGSAPYQVAPAQPPYHQVPIQYPTSHLPPHGGVPVQAFPPQRAPTHPYHAQGPYGPPFQPQPPPGGAPTLWHPPPASIANTESGNTENSNIGGSYNNNSTRTDHRVNAQVAAHMSNTQTVFIQNLHVSPTGHAPAAIPSGAFPSAVSPGQSAHPMDNLTTQMRETTITSSERRYDAYFRVPPADEDPDNCYPDQSRSKKSKTRSSTVPIPKVKDEYDYTQGQRGYPGEGSSRPTDQRGQRSRHDPQDTSRVESSKGERPSRKSTKDVSSSRRQTSRVRETDEEDYEVDDEVVAGSYRSEGVLSKSMSHQSWVPGQSVVSGNPSETRETTPKSSERRYESHSRVPPDDEDFENRYPDQSRSKKSKTRSSTMPVQQVVEDEYDYTQGQRGYPGEGSSRPADPRVPHSSRRPSHSVLQPMVQDRHDYPSHDPRSSSYTSSSSQRHQRREEDSSDDSSSGDETASPSSHSRKPRRKGDIKSKTSFIAPRSSLDTYHGSSEPSGLSTSNTAAHSSRSPPNPTTSIPSRNEEENAPYSTRASGWGSSQSSEPSYTKAYEPSHTKPYNPFSSPDTTGPPHYDAPYSHPSSNPSGSHHWGGQPTGPPPGWSAPHPGSMGVAPMRGSQSYSSGDKDPRTLNVAGYPPMQRRLTDIVESQVYNPSQQTLAYRIQPLGNPCLMPFIKGKGNENLGVKRSDDSHIPLYMCSNIIDPDSVALWFPAPTLFPPGGGRRGVELGDLGYFDDAGELRPIFNIFHSYEQNLAEGARPPDPPYQPLRIDFRSVVRQVDIQRQQTYTSSNIERPQEAGSHPATRYQFRTYKQSGRSGAIIVLPHGGSSVCIRNSYFQLPEVKQHFREHAPSWYQHALRLIGKKANGSLVLVRATHCAKTWGIAAFASKRDIREPLYATFLSNPANEYQHMWQTNDNRWKTSTGPSLEELGEFRGREPPLNQCIGVVISSLRLDDATWQTNFGSTWGLPSGPDRSSGSWSGSLRRVFSGDSWSTIHVNENSGRTTRRLLDSIRGRTVDMRHMGVGD</sequence>
<dbReference type="AlphaFoldDB" id="A0A0C2XEQ2"/>
<feature type="region of interest" description="Disordered" evidence="1">
    <location>
        <begin position="175"/>
        <end position="202"/>
    </location>
</feature>
<keyword evidence="3" id="KW-1185">Reference proteome</keyword>
<feature type="compositionally biased region" description="Polar residues" evidence="1">
    <location>
        <begin position="122"/>
        <end position="131"/>
    </location>
</feature>